<feature type="domain" description="HTH tetR-type" evidence="7">
    <location>
        <begin position="31"/>
        <end position="91"/>
    </location>
</feature>
<dbReference type="InterPro" id="IPR009057">
    <property type="entry name" value="Homeodomain-like_sf"/>
</dbReference>
<dbReference type="InterPro" id="IPR001647">
    <property type="entry name" value="HTH_TetR"/>
</dbReference>
<dbReference type="Proteomes" id="UP000011626">
    <property type="component" value="Unassembled WGS sequence"/>
</dbReference>
<evidence type="ECO:0000313" key="9">
    <source>
        <dbReference type="Proteomes" id="UP000011626"/>
    </source>
</evidence>
<evidence type="ECO:0000259" key="7">
    <source>
        <dbReference type="PROSITE" id="PS50977"/>
    </source>
</evidence>
<dbReference type="PANTHER" id="PTHR30055:SF234">
    <property type="entry name" value="HTH-TYPE TRANSCRIPTIONAL REGULATOR BETI"/>
    <property type="match status" value="1"/>
</dbReference>
<dbReference type="Pfam" id="PF13977">
    <property type="entry name" value="TetR_C_6"/>
    <property type="match status" value="1"/>
</dbReference>
<keyword evidence="9" id="KW-1185">Reference proteome</keyword>
<keyword evidence="1" id="KW-0678">Repressor</keyword>
<dbReference type="eggNOG" id="arCOG02646">
    <property type="taxonomic scope" value="Archaea"/>
</dbReference>
<protein>
    <submittedName>
        <fullName evidence="8">Transcription regulator</fullName>
    </submittedName>
</protein>
<proteinExistence type="predicted"/>
<comment type="caution">
    <text evidence="8">The sequence shown here is derived from an EMBL/GenBank/DDBJ whole genome shotgun (WGS) entry which is preliminary data.</text>
</comment>
<organism evidence="8 9">
    <name type="scientific">Halosimplex carlsbadense 2-9-1</name>
    <dbReference type="NCBI Taxonomy" id="797114"/>
    <lineage>
        <taxon>Archaea</taxon>
        <taxon>Methanobacteriati</taxon>
        <taxon>Methanobacteriota</taxon>
        <taxon>Stenosarchaea group</taxon>
        <taxon>Halobacteria</taxon>
        <taxon>Halobacteriales</taxon>
        <taxon>Haloarculaceae</taxon>
        <taxon>Halosimplex</taxon>
    </lineage>
</organism>
<dbReference type="PROSITE" id="PS50977">
    <property type="entry name" value="HTH_TETR_2"/>
    <property type="match status" value="1"/>
</dbReference>
<evidence type="ECO:0000256" key="5">
    <source>
        <dbReference type="PROSITE-ProRule" id="PRU00335"/>
    </source>
</evidence>
<dbReference type="PATRIC" id="fig|797114.5.peg.3306"/>
<dbReference type="AlphaFoldDB" id="M0CHA7"/>
<evidence type="ECO:0000256" key="4">
    <source>
        <dbReference type="ARBA" id="ARBA00023163"/>
    </source>
</evidence>
<feature type="DNA-binding region" description="H-T-H motif" evidence="5">
    <location>
        <begin position="54"/>
        <end position="73"/>
    </location>
</feature>
<dbReference type="InterPro" id="IPR036271">
    <property type="entry name" value="Tet_transcr_reg_TetR-rel_C_sf"/>
</dbReference>
<feature type="region of interest" description="Disordered" evidence="6">
    <location>
        <begin position="1"/>
        <end position="29"/>
    </location>
</feature>
<dbReference type="GO" id="GO:0003700">
    <property type="term" value="F:DNA-binding transcription factor activity"/>
    <property type="evidence" value="ECO:0007669"/>
    <property type="project" value="TreeGrafter"/>
</dbReference>
<keyword evidence="4" id="KW-0804">Transcription</keyword>
<dbReference type="Gene3D" id="1.10.357.10">
    <property type="entry name" value="Tetracycline Repressor, domain 2"/>
    <property type="match status" value="1"/>
</dbReference>
<evidence type="ECO:0000256" key="6">
    <source>
        <dbReference type="SAM" id="MobiDB-lite"/>
    </source>
</evidence>
<dbReference type="PANTHER" id="PTHR30055">
    <property type="entry name" value="HTH-TYPE TRANSCRIPTIONAL REGULATOR RUTR"/>
    <property type="match status" value="1"/>
</dbReference>
<accession>M0CHA7</accession>
<name>M0CHA7_9EURY</name>
<dbReference type="GO" id="GO:0000976">
    <property type="term" value="F:transcription cis-regulatory region binding"/>
    <property type="evidence" value="ECO:0007669"/>
    <property type="project" value="TreeGrafter"/>
</dbReference>
<dbReference type="InterPro" id="IPR039538">
    <property type="entry name" value="BetI_C"/>
</dbReference>
<evidence type="ECO:0000256" key="2">
    <source>
        <dbReference type="ARBA" id="ARBA00023015"/>
    </source>
</evidence>
<evidence type="ECO:0000256" key="1">
    <source>
        <dbReference type="ARBA" id="ARBA00022491"/>
    </source>
</evidence>
<dbReference type="SUPFAM" id="SSF48498">
    <property type="entry name" value="Tetracyclin repressor-like, C-terminal domain"/>
    <property type="match status" value="1"/>
</dbReference>
<dbReference type="PRINTS" id="PR00455">
    <property type="entry name" value="HTHTETR"/>
</dbReference>
<evidence type="ECO:0000256" key="3">
    <source>
        <dbReference type="ARBA" id="ARBA00023125"/>
    </source>
</evidence>
<dbReference type="SUPFAM" id="SSF46689">
    <property type="entry name" value="Homeodomain-like"/>
    <property type="match status" value="1"/>
</dbReference>
<reference evidence="8 9" key="1">
    <citation type="journal article" date="2014" name="PLoS Genet.">
        <title>Phylogenetically driven sequencing of extremely halophilic archaea reveals strategies for static and dynamic osmo-response.</title>
        <authorList>
            <person name="Becker E.A."/>
            <person name="Seitzer P.M."/>
            <person name="Tritt A."/>
            <person name="Larsen D."/>
            <person name="Krusor M."/>
            <person name="Yao A.I."/>
            <person name="Wu D."/>
            <person name="Madern D."/>
            <person name="Eisen J.A."/>
            <person name="Darling A.E."/>
            <person name="Facciotti M.T."/>
        </authorList>
    </citation>
    <scope>NUCLEOTIDE SEQUENCE [LARGE SCALE GENOMIC DNA]</scope>
    <source>
        <strain evidence="8 9">2-9-1</strain>
    </source>
</reference>
<dbReference type="STRING" id="797114.C475_16276"/>
<keyword evidence="3 5" id="KW-0238">DNA-binding</keyword>
<dbReference type="InterPro" id="IPR050109">
    <property type="entry name" value="HTH-type_TetR-like_transc_reg"/>
</dbReference>
<dbReference type="EMBL" id="AOIU01000035">
    <property type="protein sequence ID" value="ELZ22675.1"/>
    <property type="molecule type" value="Genomic_DNA"/>
</dbReference>
<gene>
    <name evidence="8" type="ORF">C475_16276</name>
</gene>
<keyword evidence="2" id="KW-0805">Transcription regulation</keyword>
<evidence type="ECO:0000313" key="8">
    <source>
        <dbReference type="EMBL" id="ELZ22675.1"/>
    </source>
</evidence>
<sequence>MTGEPNDGCADRADDELTEMADGGTSDRDWTEAEEEIMLATYRALLEHGYAGLSISRIADELGKSKASIYYHYDSKEVLLGAFLEYAIDQFESSVQTETGEDPWAELEHVVEKLLPLRVDEEKRRVQATVIGLRGQAVTSDAFREQFTEIDEQLAATIRDIVQRGIENGTFRDVDADRVAEHVLATINGAMYGRVTSDRETAVAAVRVSLSSYLDTELRPQS</sequence>
<dbReference type="Pfam" id="PF00440">
    <property type="entry name" value="TetR_N"/>
    <property type="match status" value="1"/>
</dbReference>